<dbReference type="Proteomes" id="UP001153076">
    <property type="component" value="Unassembled WGS sequence"/>
</dbReference>
<dbReference type="AlphaFoldDB" id="A0A9Q1KCG8"/>
<accession>A0A9Q1KCG8</accession>
<dbReference type="PANTHER" id="PTHR33710:SF62">
    <property type="entry name" value="DUF4283 DOMAIN PROTEIN"/>
    <property type="match status" value="1"/>
</dbReference>
<sequence length="606" mass="69242">MEAIKKKLKDFNGFTIDSRGCYEGLAMLWRKGLDVQLLSMSLHHIVVVVKGLGTFSTCRLNDLSFNGCDFTWWNRRDAGQSVEERLDRKIHIDAKLFDHLPIILKLKGNGSGSRRTKRGFKFKNMWALDKDCEKNKENDTLNVEAVEKKLALCAKALSLWNSFSFGQGQSKIKSLEFSLQGVDDILRREEIPQAISEWRKKEEILWLQRSRIDFLKHGDSNAKWFHSRALARRTANTISKLVDPESNEQTKPKTIKQVMVAYFHNLLSSSDLSDLDGLCNTFTLSFRIRRTTDDGGLGFRNLESFNEALLAEQFWWLMSQPHSLPNRMLKAKYFLCCSIPLAGLGHRPSFTWRSILSVRDLISKGSWWMIGNSQNVAPPGPVDDLLKIVDLIDIDLGCWKKDTIRRTFNPCDVTSILNMPLCCSWPEDVFIRQFTPNGKFTVKSTYFLMSSIKKAQEPTSSSPSNPWRSVWNLNVPHRIKLFGWKLSVGVLPTCKSLKILLPMRSLNVIWLSKFGPLAYRSPKRLADRATAFIKVYHEAKLVSSSPTKPLRFTACPTSRGGNQVAHDFAHLQPYNSISRIWKEDVSMSIMDLASDDMCTYLNDNLI</sequence>
<protein>
    <recommendedName>
        <fullName evidence="3">Reverse transcriptase zinc-binding domain-containing protein</fullName>
    </recommendedName>
</protein>
<evidence type="ECO:0000313" key="2">
    <source>
        <dbReference type="Proteomes" id="UP001153076"/>
    </source>
</evidence>
<dbReference type="EMBL" id="JAKOGI010000180">
    <property type="protein sequence ID" value="KAJ8440959.1"/>
    <property type="molecule type" value="Genomic_DNA"/>
</dbReference>
<name>A0A9Q1KCG8_9CARY</name>
<evidence type="ECO:0000313" key="1">
    <source>
        <dbReference type="EMBL" id="KAJ8440959.1"/>
    </source>
</evidence>
<dbReference type="PANTHER" id="PTHR33710">
    <property type="entry name" value="BNAC02G09200D PROTEIN"/>
    <property type="match status" value="1"/>
</dbReference>
<organism evidence="1 2">
    <name type="scientific">Carnegiea gigantea</name>
    <dbReference type="NCBI Taxonomy" id="171969"/>
    <lineage>
        <taxon>Eukaryota</taxon>
        <taxon>Viridiplantae</taxon>
        <taxon>Streptophyta</taxon>
        <taxon>Embryophyta</taxon>
        <taxon>Tracheophyta</taxon>
        <taxon>Spermatophyta</taxon>
        <taxon>Magnoliopsida</taxon>
        <taxon>eudicotyledons</taxon>
        <taxon>Gunneridae</taxon>
        <taxon>Pentapetalae</taxon>
        <taxon>Caryophyllales</taxon>
        <taxon>Cactineae</taxon>
        <taxon>Cactaceae</taxon>
        <taxon>Cactoideae</taxon>
        <taxon>Echinocereeae</taxon>
        <taxon>Carnegiea</taxon>
    </lineage>
</organism>
<keyword evidence="2" id="KW-1185">Reference proteome</keyword>
<dbReference type="OrthoDB" id="999432at2759"/>
<evidence type="ECO:0008006" key="3">
    <source>
        <dbReference type="Google" id="ProtNLM"/>
    </source>
</evidence>
<reference evidence="1" key="1">
    <citation type="submission" date="2022-04" db="EMBL/GenBank/DDBJ databases">
        <title>Carnegiea gigantea Genome sequencing and assembly v2.</title>
        <authorList>
            <person name="Copetti D."/>
            <person name="Sanderson M.J."/>
            <person name="Burquez A."/>
            <person name="Wojciechowski M.F."/>
        </authorList>
    </citation>
    <scope>NUCLEOTIDE SEQUENCE</scope>
    <source>
        <strain evidence="1">SGP5-SGP5p</strain>
        <tissue evidence="1">Aerial part</tissue>
    </source>
</reference>
<comment type="caution">
    <text evidence="1">The sequence shown here is derived from an EMBL/GenBank/DDBJ whole genome shotgun (WGS) entry which is preliminary data.</text>
</comment>
<proteinExistence type="predicted"/>
<gene>
    <name evidence="1" type="ORF">Cgig2_019988</name>
</gene>